<proteinExistence type="predicted"/>
<dbReference type="AlphaFoldDB" id="A0A2I1REY5"/>
<accession>A0A2I1REY5</accession>
<sequence length="488" mass="56363">MIVKFLKNKGNGSARATMNYLLGKDRDREQAKILQGDPDLTERLADNLHQFKNRYTVGVLSFEEQDLDDKTKKDIMADFEKSLLAGLEADQYNMTWIEHRDKGRLELNFVIVNQELHTGKRLQPYYDKIDRPLVENWKQVTNHKYGLSDPNDPQKAQAIKVDRHNLPKDVQGIKQRIGEAIAHQIEQGNITDRRGVIEALEGAGLEITRQTDKSISIKNPDGKRNIRLEGFIYENREFSQELGTEHREAKQDYERANAERYATAFEKLQRAIGQKQATNRENFKRTPSANREPPQRLEQDLKLQNGDRGHHGLATGDHVRARDIQPMVGEEYSHPTGTTSRDTAEHRPVTTTGEGVSQSGLRRRKGRDLYSEQERDESRNLSEQGQTANFKNQIGLLDHAKRLYERLQQFGDRLRATVKRITGDNHQAERTNRAIDCGQSQFDRTEREIKQREQTTGEHQRTAELFTHQVIREIQNEISPQQSKGMER</sequence>
<evidence type="ECO:0000313" key="3">
    <source>
        <dbReference type="EMBL" id="PKZ67684.1"/>
    </source>
</evidence>
<organism evidence="3 4">
    <name type="scientific">Faucicola osloensis</name>
    <name type="common">Moraxella osloensis</name>
    <dbReference type="NCBI Taxonomy" id="34062"/>
    <lineage>
        <taxon>Bacteria</taxon>
        <taxon>Pseudomonadati</taxon>
        <taxon>Pseudomonadota</taxon>
        <taxon>Gammaproteobacteria</taxon>
        <taxon>Moraxellales</taxon>
        <taxon>Moraxellaceae</taxon>
        <taxon>Faucicola</taxon>
    </lineage>
</organism>
<name>A0A2I1REY5_FAUOS</name>
<feature type="domain" description="MobA/VirD2-like nuclease" evidence="2">
    <location>
        <begin position="52"/>
        <end position="128"/>
    </location>
</feature>
<comment type="caution">
    <text evidence="3">The sequence shown here is derived from an EMBL/GenBank/DDBJ whole genome shotgun (WGS) entry which is preliminary data.</text>
</comment>
<feature type="region of interest" description="Disordered" evidence="1">
    <location>
        <begin position="270"/>
        <end position="296"/>
    </location>
</feature>
<dbReference type="InterPro" id="IPR005094">
    <property type="entry name" value="Endonuclease_MobA/VirD2"/>
</dbReference>
<evidence type="ECO:0000313" key="4">
    <source>
        <dbReference type="Proteomes" id="UP000234914"/>
    </source>
</evidence>
<feature type="region of interest" description="Disordered" evidence="1">
    <location>
        <begin position="330"/>
        <end position="387"/>
    </location>
</feature>
<feature type="compositionally biased region" description="Polar residues" evidence="1">
    <location>
        <begin position="349"/>
        <end position="360"/>
    </location>
</feature>
<dbReference type="EMBL" id="PKJS01000031">
    <property type="protein sequence ID" value="PKZ67684.1"/>
    <property type="molecule type" value="Genomic_DNA"/>
</dbReference>
<feature type="compositionally biased region" description="Basic and acidic residues" evidence="1">
    <location>
        <begin position="367"/>
        <end position="380"/>
    </location>
</feature>
<evidence type="ECO:0000259" key="2">
    <source>
        <dbReference type="Pfam" id="PF03432"/>
    </source>
</evidence>
<dbReference type="Proteomes" id="UP000234914">
    <property type="component" value="Unassembled WGS sequence"/>
</dbReference>
<evidence type="ECO:0000256" key="1">
    <source>
        <dbReference type="SAM" id="MobiDB-lite"/>
    </source>
</evidence>
<protein>
    <submittedName>
        <fullName evidence="3">Mobilization protein A</fullName>
    </submittedName>
</protein>
<dbReference type="Pfam" id="PF03432">
    <property type="entry name" value="Relaxase"/>
    <property type="match status" value="1"/>
</dbReference>
<gene>
    <name evidence="3" type="ORF">CYJ96_12505</name>
</gene>
<reference evidence="3 4" key="1">
    <citation type="submission" date="2017-12" db="EMBL/GenBank/DDBJ databases">
        <title>Phylogenetic diversity of female urinary microbiome.</title>
        <authorList>
            <person name="Thomas-White K."/>
            <person name="Wolfe A.J."/>
        </authorList>
    </citation>
    <scope>NUCLEOTIDE SEQUENCE [LARGE SCALE GENOMIC DNA]</scope>
    <source>
        <strain evidence="3 4">UMB0416</strain>
    </source>
</reference>
<feature type="compositionally biased region" description="Polar residues" evidence="1">
    <location>
        <begin position="275"/>
        <end position="289"/>
    </location>
</feature>